<sequence length="346" mass="38712">MAMATRGKRPSFEQLPLHPDDPPFSAWGLYGPEDNLGTLNMIVPETVVEAAKEIKTGVRIGLDLPMDFLARPSHNRLRLTHTLVRKDPRLVHDDCVSFNTQISNQWDGFRHYGYQKERIFYGGVKTEEISWPGISNETGERAWYQGPSMTPRLGIHHWCRQGIMGRGVLLDYLRWAQANGKGYDLMGDHAISVDDLQACADAENVELRIGDILFVRSGWTVGYTALTEDEKVRYSYAEPTVLVGLETSVKTAKWLWDGSFSACGGDSPGWEKWPALPGEGEVGGIGKYRLHEVLLNGWGMPIAEMLDLEDLSKECERLNRWSFFFGSMPNNIVGGVASPCNAFAVM</sequence>
<dbReference type="GO" id="GO:0019441">
    <property type="term" value="P:L-tryptophan catabolic process to kynurenine"/>
    <property type="evidence" value="ECO:0007669"/>
    <property type="project" value="InterPro"/>
</dbReference>
<comment type="similarity">
    <text evidence="1">Belongs to the Cyclase 1 superfamily.</text>
</comment>
<accession>A0A7U2F946</accession>
<proteinExistence type="inferred from homology"/>
<evidence type="ECO:0008006" key="4">
    <source>
        <dbReference type="Google" id="ProtNLM"/>
    </source>
</evidence>
<gene>
    <name evidence="2" type="ORF">JI435_153940</name>
</gene>
<protein>
    <recommendedName>
        <fullName evidence="4">Cyclase</fullName>
    </recommendedName>
</protein>
<dbReference type="EMBL" id="CP069033">
    <property type="protein sequence ID" value="QRD01004.1"/>
    <property type="molecule type" value="Genomic_DNA"/>
</dbReference>
<keyword evidence="3" id="KW-1185">Reference proteome</keyword>
<dbReference type="PANTHER" id="PTHR34861:SF11">
    <property type="entry name" value="CYCLASE"/>
    <property type="match status" value="1"/>
</dbReference>
<evidence type="ECO:0000313" key="3">
    <source>
        <dbReference type="Proteomes" id="UP000663193"/>
    </source>
</evidence>
<dbReference type="GO" id="GO:0004061">
    <property type="term" value="F:arylformamidase activity"/>
    <property type="evidence" value="ECO:0007669"/>
    <property type="project" value="InterPro"/>
</dbReference>
<dbReference type="InterPro" id="IPR007325">
    <property type="entry name" value="KFase/CYL"/>
</dbReference>
<dbReference type="VEuPathDB" id="FungiDB:JI435_153940"/>
<dbReference type="InterPro" id="IPR037175">
    <property type="entry name" value="KFase_sf"/>
</dbReference>
<dbReference type="SUPFAM" id="SSF102198">
    <property type="entry name" value="Putative cyclase"/>
    <property type="match status" value="1"/>
</dbReference>
<dbReference type="PANTHER" id="PTHR34861">
    <property type="match status" value="1"/>
</dbReference>
<dbReference type="Gene3D" id="3.50.30.50">
    <property type="entry name" value="Putative cyclase"/>
    <property type="match status" value="1"/>
</dbReference>
<evidence type="ECO:0000313" key="2">
    <source>
        <dbReference type="EMBL" id="QRD01004.1"/>
    </source>
</evidence>
<reference evidence="3" key="1">
    <citation type="journal article" date="2021" name="BMC Genomics">
        <title>Chromosome-level genome assembly and manually-curated proteome of model necrotroph Parastagonospora nodorum Sn15 reveals a genome-wide trove of candidate effector homologs, and redundancy of virulence-related functions within an accessory chromosome.</title>
        <authorList>
            <person name="Bertazzoni S."/>
            <person name="Jones D.A.B."/>
            <person name="Phan H.T."/>
            <person name="Tan K.-C."/>
            <person name="Hane J.K."/>
        </authorList>
    </citation>
    <scope>NUCLEOTIDE SEQUENCE [LARGE SCALE GENOMIC DNA]</scope>
    <source>
        <strain evidence="3">SN15 / ATCC MYA-4574 / FGSC 10173)</strain>
    </source>
</reference>
<dbReference type="AlphaFoldDB" id="A0A7U2F946"/>
<name>A0A7U2F946_PHANO</name>
<evidence type="ECO:0000256" key="1">
    <source>
        <dbReference type="ARBA" id="ARBA00007865"/>
    </source>
</evidence>
<organism evidence="2 3">
    <name type="scientific">Phaeosphaeria nodorum (strain SN15 / ATCC MYA-4574 / FGSC 10173)</name>
    <name type="common">Glume blotch fungus</name>
    <name type="synonym">Parastagonospora nodorum</name>
    <dbReference type="NCBI Taxonomy" id="321614"/>
    <lineage>
        <taxon>Eukaryota</taxon>
        <taxon>Fungi</taxon>
        <taxon>Dikarya</taxon>
        <taxon>Ascomycota</taxon>
        <taxon>Pezizomycotina</taxon>
        <taxon>Dothideomycetes</taxon>
        <taxon>Pleosporomycetidae</taxon>
        <taxon>Pleosporales</taxon>
        <taxon>Pleosporineae</taxon>
        <taxon>Phaeosphaeriaceae</taxon>
        <taxon>Parastagonospora</taxon>
    </lineage>
</organism>
<dbReference type="Proteomes" id="UP000663193">
    <property type="component" value="Chromosome 11"/>
</dbReference>
<dbReference type="OrthoDB" id="5396at2759"/>
<dbReference type="Pfam" id="PF04199">
    <property type="entry name" value="Cyclase"/>
    <property type="match status" value="1"/>
</dbReference>